<keyword evidence="2" id="KW-1185">Reference proteome</keyword>
<evidence type="ECO:0000313" key="2">
    <source>
        <dbReference type="Proteomes" id="UP000002016"/>
    </source>
</evidence>
<name>A8F5B7_PSELT</name>
<gene>
    <name evidence="1" type="ordered locus">Tlet_0785</name>
</gene>
<dbReference type="HOGENOM" id="CLU_173848_0_0_0"/>
<dbReference type="RefSeq" id="WP_012002832.1">
    <property type="nucleotide sequence ID" value="NC_009828.1"/>
</dbReference>
<dbReference type="AlphaFoldDB" id="A8F5B7"/>
<dbReference type="Proteomes" id="UP000002016">
    <property type="component" value="Chromosome"/>
</dbReference>
<protein>
    <submittedName>
        <fullName evidence="1">Uncharacterized protein</fullName>
    </submittedName>
</protein>
<dbReference type="eggNOG" id="ENOG5032WN1">
    <property type="taxonomic scope" value="Bacteria"/>
</dbReference>
<reference evidence="1 2" key="1">
    <citation type="submission" date="2007-08" db="EMBL/GenBank/DDBJ databases">
        <title>Complete sequence of Thermotoga lettingae TMO.</title>
        <authorList>
            <consortium name="US DOE Joint Genome Institute"/>
            <person name="Copeland A."/>
            <person name="Lucas S."/>
            <person name="Lapidus A."/>
            <person name="Barry K."/>
            <person name="Glavina del Rio T."/>
            <person name="Dalin E."/>
            <person name="Tice H."/>
            <person name="Pitluck S."/>
            <person name="Foster B."/>
            <person name="Bruce D."/>
            <person name="Schmutz J."/>
            <person name="Larimer F."/>
            <person name="Land M."/>
            <person name="Hauser L."/>
            <person name="Kyrpides N."/>
            <person name="Mikhailova N."/>
            <person name="Nelson K."/>
            <person name="Gogarten J.P."/>
            <person name="Noll K."/>
            <person name="Richardson P."/>
        </authorList>
    </citation>
    <scope>NUCLEOTIDE SEQUENCE [LARGE SCALE GENOMIC DNA]</scope>
    <source>
        <strain evidence="2">ATCC BAA-301 / DSM 14385 / NBRC 107922 / TMO</strain>
    </source>
</reference>
<organism evidence="1 2">
    <name type="scientific">Pseudothermotoga lettingae (strain ATCC BAA-301 / DSM 14385 / NBRC 107922 / TMO)</name>
    <name type="common">Thermotoga lettingae</name>
    <dbReference type="NCBI Taxonomy" id="416591"/>
    <lineage>
        <taxon>Bacteria</taxon>
        <taxon>Thermotogati</taxon>
        <taxon>Thermotogota</taxon>
        <taxon>Thermotogae</taxon>
        <taxon>Thermotogales</taxon>
        <taxon>Thermotogaceae</taxon>
        <taxon>Pseudothermotoga</taxon>
    </lineage>
</organism>
<evidence type="ECO:0000313" key="1">
    <source>
        <dbReference type="EMBL" id="ABV33351.1"/>
    </source>
</evidence>
<proteinExistence type="predicted"/>
<dbReference type="OrthoDB" id="37519at2"/>
<dbReference type="STRING" id="416591.Tlet_0785"/>
<accession>A8F5B7</accession>
<dbReference type="KEGG" id="tle:Tlet_0785"/>
<sequence length="113" mass="13422">MWFFKKKKKSEQDLLTNPFYKEGNLFVIYFKCEKCGEYFRSHLRAGYDFIIDYDNPSTPYKVDKIYVGSKCPNKIHLIATMSSSYKLRTVTLEGGKFITKEEYESVQKKEDEK</sequence>
<dbReference type="EMBL" id="CP000812">
    <property type="protein sequence ID" value="ABV33351.1"/>
    <property type="molecule type" value="Genomic_DNA"/>
</dbReference>
<reference evidence="1 2" key="2">
    <citation type="journal article" date="2009" name="Proc. Natl. Acad. Sci. U.S.A.">
        <title>On the chimeric nature, thermophilic origin, and phylogenetic placement of the Thermotogales.</title>
        <authorList>
            <person name="Zhaxybayeva O."/>
            <person name="Swithers K.S."/>
            <person name="Lapierre P."/>
            <person name="Fournier G.P."/>
            <person name="Bickhart D.M."/>
            <person name="DeBoy R.T."/>
            <person name="Nelson K.E."/>
            <person name="Nesbo C.L."/>
            <person name="Doolittle W.F."/>
            <person name="Gogarten J.P."/>
            <person name="Noll K.M."/>
        </authorList>
    </citation>
    <scope>NUCLEOTIDE SEQUENCE [LARGE SCALE GENOMIC DNA]</scope>
    <source>
        <strain evidence="2">ATCC BAA-301 / DSM 14385 / NBRC 107922 / TMO</strain>
    </source>
</reference>